<organism evidence="1">
    <name type="scientific">Magallana gigas</name>
    <name type="common">Pacific oyster</name>
    <name type="synonym">Crassostrea gigas</name>
    <dbReference type="NCBI Taxonomy" id="29159"/>
    <lineage>
        <taxon>Eukaryota</taxon>
        <taxon>Metazoa</taxon>
        <taxon>Spiralia</taxon>
        <taxon>Lophotrochozoa</taxon>
        <taxon>Mollusca</taxon>
        <taxon>Bivalvia</taxon>
        <taxon>Autobranchia</taxon>
        <taxon>Pteriomorphia</taxon>
        <taxon>Ostreida</taxon>
        <taxon>Ostreoidea</taxon>
        <taxon>Ostreidae</taxon>
        <taxon>Magallana</taxon>
    </lineage>
</organism>
<dbReference type="Gene3D" id="3.40.50.1110">
    <property type="entry name" value="SGNH hydrolase"/>
    <property type="match status" value="1"/>
</dbReference>
<dbReference type="HOGENOM" id="CLU_101124_0_0_1"/>
<evidence type="ECO:0008006" key="2">
    <source>
        <dbReference type="Google" id="ProtNLM"/>
    </source>
</evidence>
<protein>
    <recommendedName>
        <fullName evidence="2">SGNH hydrolase-type esterase domain-containing protein</fullName>
    </recommendedName>
</protein>
<accession>K1S5U3</accession>
<dbReference type="AlphaFoldDB" id="K1S5U3"/>
<dbReference type="InParanoid" id="K1S5U3"/>
<sequence length="240" mass="28103">MQTETDNLNLDPKVFKVSFRGKGGLRLSKRVFRAEILHFDSISDVVFLQIGENDICESTNSEKLARDIISVGQYLRDGVGVKLVIIGQLIRRMQFASCQNFNVFVVQTNEHLKRFAEPLGGIYFWGHRGFWKDFHYLGPDGVHLLCTPAEDQPMRKFRCSIRNAVILHSNVLRPPLCHPKREPGEMMWQREEYHHQHHQLKYIMGKKGKKEPENRRRLTLSMCYQILIMNFWQKKLGSAY</sequence>
<gene>
    <name evidence="1" type="ORF">CGI_10018905</name>
</gene>
<name>K1S5U3_MAGGI</name>
<evidence type="ECO:0000313" key="1">
    <source>
        <dbReference type="EMBL" id="EKC42756.1"/>
    </source>
</evidence>
<reference evidence="1" key="1">
    <citation type="journal article" date="2012" name="Nature">
        <title>The oyster genome reveals stress adaptation and complexity of shell formation.</title>
        <authorList>
            <person name="Zhang G."/>
            <person name="Fang X."/>
            <person name="Guo X."/>
            <person name="Li L."/>
            <person name="Luo R."/>
            <person name="Xu F."/>
            <person name="Yang P."/>
            <person name="Zhang L."/>
            <person name="Wang X."/>
            <person name="Qi H."/>
            <person name="Xiong Z."/>
            <person name="Que H."/>
            <person name="Xie Y."/>
            <person name="Holland P.W."/>
            <person name="Paps J."/>
            <person name="Zhu Y."/>
            <person name="Wu F."/>
            <person name="Chen Y."/>
            <person name="Wang J."/>
            <person name="Peng C."/>
            <person name="Meng J."/>
            <person name="Yang L."/>
            <person name="Liu J."/>
            <person name="Wen B."/>
            <person name="Zhang N."/>
            <person name="Huang Z."/>
            <person name="Zhu Q."/>
            <person name="Feng Y."/>
            <person name="Mount A."/>
            <person name="Hedgecock D."/>
            <person name="Xu Z."/>
            <person name="Liu Y."/>
            <person name="Domazet-Loso T."/>
            <person name="Du Y."/>
            <person name="Sun X."/>
            <person name="Zhang S."/>
            <person name="Liu B."/>
            <person name="Cheng P."/>
            <person name="Jiang X."/>
            <person name="Li J."/>
            <person name="Fan D."/>
            <person name="Wang W."/>
            <person name="Fu W."/>
            <person name="Wang T."/>
            <person name="Wang B."/>
            <person name="Zhang J."/>
            <person name="Peng Z."/>
            <person name="Li Y."/>
            <person name="Li N."/>
            <person name="Wang J."/>
            <person name="Chen M."/>
            <person name="He Y."/>
            <person name="Tan F."/>
            <person name="Song X."/>
            <person name="Zheng Q."/>
            <person name="Huang R."/>
            <person name="Yang H."/>
            <person name="Du X."/>
            <person name="Chen L."/>
            <person name="Yang M."/>
            <person name="Gaffney P.M."/>
            <person name="Wang S."/>
            <person name="Luo L."/>
            <person name="She Z."/>
            <person name="Ming Y."/>
            <person name="Huang W."/>
            <person name="Zhang S."/>
            <person name="Huang B."/>
            <person name="Zhang Y."/>
            <person name="Qu T."/>
            <person name="Ni P."/>
            <person name="Miao G."/>
            <person name="Wang J."/>
            <person name="Wang Q."/>
            <person name="Steinberg C.E."/>
            <person name="Wang H."/>
            <person name="Li N."/>
            <person name="Qian L."/>
            <person name="Zhang G."/>
            <person name="Li Y."/>
            <person name="Yang H."/>
            <person name="Liu X."/>
            <person name="Wang J."/>
            <person name="Yin Y."/>
            <person name="Wang J."/>
        </authorList>
    </citation>
    <scope>NUCLEOTIDE SEQUENCE [LARGE SCALE GENOMIC DNA]</scope>
    <source>
        <strain evidence="1">05x7-T-G4-1.051#20</strain>
    </source>
</reference>
<dbReference type="SUPFAM" id="SSF52266">
    <property type="entry name" value="SGNH hydrolase"/>
    <property type="match status" value="1"/>
</dbReference>
<dbReference type="InterPro" id="IPR036514">
    <property type="entry name" value="SGNH_hydro_sf"/>
</dbReference>
<proteinExistence type="predicted"/>
<dbReference type="EMBL" id="JH816350">
    <property type="protein sequence ID" value="EKC42756.1"/>
    <property type="molecule type" value="Genomic_DNA"/>
</dbReference>